<dbReference type="CDD" id="cd00028">
    <property type="entry name" value="B_lectin"/>
    <property type="match status" value="1"/>
</dbReference>
<dbReference type="SMART" id="SM00108">
    <property type="entry name" value="B_lectin"/>
    <property type="match status" value="1"/>
</dbReference>
<reference evidence="3" key="2">
    <citation type="journal article" date="2018" name="Nat. Commun.">
        <title>Tailed giant Tupanvirus possesses the most complete translational apparatus of the known virosphere.</title>
        <authorList>
            <person name="Abrahao J."/>
            <person name="Silva L."/>
            <person name="Silva L.S."/>
            <person name="Khalil J.Y.B."/>
            <person name="Rodrigues R."/>
            <person name="Arantes T."/>
            <person name="Assis F."/>
            <person name="Boratto P."/>
            <person name="Andrade M."/>
            <person name="Kroon E.G."/>
            <person name="Ribeiro B."/>
            <person name="Bergier I."/>
            <person name="Seligmann H."/>
            <person name="Ghigo E."/>
            <person name="Colson P."/>
            <person name="Levasseur A."/>
            <person name="Kroemer G."/>
            <person name="Raoult D."/>
            <person name="La Scola B."/>
        </authorList>
    </citation>
    <scope>NUCLEOTIDE SEQUENCE [LARGE SCALE GENOMIC DNA]</scope>
    <source>
        <strain evidence="3">Soda lake</strain>
    </source>
</reference>
<dbReference type="InterPro" id="IPR036426">
    <property type="entry name" value="Bulb-type_lectin_dom_sf"/>
</dbReference>
<name>A0A6N1NWH4_9VIRU</name>
<evidence type="ECO:0000256" key="1">
    <source>
        <dbReference type="SAM" id="Phobius"/>
    </source>
</evidence>
<feature type="transmembrane region" description="Helical" evidence="1">
    <location>
        <begin position="5"/>
        <end position="23"/>
    </location>
</feature>
<dbReference type="GeneID" id="80518069"/>
<dbReference type="EMBL" id="KY523104">
    <property type="protein sequence ID" value="QKU34662.1"/>
    <property type="molecule type" value="Genomic_DNA"/>
</dbReference>
<evidence type="ECO:0000313" key="3">
    <source>
        <dbReference type="EMBL" id="QKU34662.1"/>
    </source>
</evidence>
<accession>A0A6N1NWH4</accession>
<feature type="domain" description="Bulb-type lectin" evidence="2">
    <location>
        <begin position="62"/>
        <end position="175"/>
    </location>
</feature>
<keyword evidence="3" id="KW-0430">Lectin</keyword>
<proteinExistence type="predicted"/>
<keyword evidence="1" id="KW-0812">Transmembrane</keyword>
<evidence type="ECO:0000259" key="2">
    <source>
        <dbReference type="PROSITE" id="PS50927"/>
    </source>
</evidence>
<dbReference type="SUPFAM" id="SSF51110">
    <property type="entry name" value="alpha-D-mannose-specific plant lectins"/>
    <property type="match status" value="1"/>
</dbReference>
<dbReference type="KEGG" id="vg:80518069"/>
<dbReference type="GO" id="GO:0030246">
    <property type="term" value="F:carbohydrate binding"/>
    <property type="evidence" value="ECO:0007669"/>
    <property type="project" value="UniProtKB-KW"/>
</dbReference>
<dbReference type="Gene3D" id="2.90.10.10">
    <property type="entry name" value="Bulb-type lectin domain"/>
    <property type="match status" value="2"/>
</dbReference>
<protein>
    <submittedName>
        <fullName evidence="3">Putative lectin</fullName>
    </submittedName>
</protein>
<dbReference type="PROSITE" id="PS50927">
    <property type="entry name" value="BULB_LECTIN"/>
    <property type="match status" value="1"/>
</dbReference>
<organism evidence="3">
    <name type="scientific">Tupanvirus soda lake</name>
    <dbReference type="NCBI Taxonomy" id="2126985"/>
    <lineage>
        <taxon>Viruses</taxon>
        <taxon>Varidnaviria</taxon>
        <taxon>Bamfordvirae</taxon>
        <taxon>Nucleocytoviricota</taxon>
        <taxon>Megaviricetes</taxon>
        <taxon>Imitervirales</taxon>
        <taxon>Mimiviridae</taxon>
        <taxon>Megamimivirinae</taxon>
        <taxon>Tupanvirus</taxon>
        <taxon>Tupanvirus salinum</taxon>
    </lineage>
</organism>
<keyword evidence="1" id="KW-0472">Membrane</keyword>
<reference evidence="3" key="1">
    <citation type="submission" date="2017-01" db="EMBL/GenBank/DDBJ databases">
        <authorList>
            <person name="Assis F.L."/>
            <person name="Abrahao J.S."/>
            <person name="Silva L."/>
            <person name="Khalil J.B."/>
            <person name="Rodrigues R."/>
            <person name="Silva L.S."/>
            <person name="Arantes T."/>
            <person name="Boratto P."/>
            <person name="Andrade M."/>
            <person name="Kroon E.G."/>
            <person name="Ribeiro B."/>
            <person name="Bergier I."/>
            <person name="Seligmann H."/>
            <person name="Ghigo E."/>
            <person name="Colson P."/>
            <person name="Levasseur A."/>
            <person name="Raoult D."/>
            <person name="Scola B.L."/>
        </authorList>
    </citation>
    <scope>NUCLEOTIDE SEQUENCE</scope>
    <source>
        <strain evidence="3">Soda lake</strain>
    </source>
</reference>
<keyword evidence="1" id="KW-1133">Transmembrane helix</keyword>
<sequence>MSRKVIIVIAIIIGFAILIYLASNSNGNVYQLEYFIQTPPAQFMSLSPPAPIDIVVTDYTLTSNDPNDNTLSQGQSLVQGDYKLLVQSDGNLALYDSSQTQPVVWSTNTTGQGTPPYSLTLQIDGNLCLYDSTGKALWCSNTANKGIGPWTASLHTDRNFCIYDSSNTAQWCTMTQI</sequence>
<dbReference type="RefSeq" id="YP_010781305.1">
    <property type="nucleotide sequence ID" value="NC_075039.1"/>
</dbReference>
<dbReference type="InterPro" id="IPR001480">
    <property type="entry name" value="Bulb-type_lectin_dom"/>
</dbReference>